<sequence length="64" mass="7209">MRSKMSASVSRCQTGRSDQSLLDRAGDYWWLELNPNGQWGWLETETGLAMSSAFADLLAQGDRR</sequence>
<gene>
    <name evidence="1" type="ORF">GCM10010422_18160</name>
</gene>
<keyword evidence="2" id="KW-1185">Reference proteome</keyword>
<dbReference type="Proteomes" id="UP001501721">
    <property type="component" value="Unassembled WGS sequence"/>
</dbReference>
<comment type="caution">
    <text evidence="1">The sequence shown here is derived from an EMBL/GenBank/DDBJ whole genome shotgun (WGS) entry which is preliminary data.</text>
</comment>
<accession>A0ABP5Y7N9</accession>
<evidence type="ECO:0000313" key="1">
    <source>
        <dbReference type="EMBL" id="GAA2475148.1"/>
    </source>
</evidence>
<dbReference type="EMBL" id="BAAATL010000007">
    <property type="protein sequence ID" value="GAA2475148.1"/>
    <property type="molecule type" value="Genomic_DNA"/>
</dbReference>
<reference evidence="2" key="1">
    <citation type="journal article" date="2019" name="Int. J. Syst. Evol. Microbiol.">
        <title>The Global Catalogue of Microorganisms (GCM) 10K type strain sequencing project: providing services to taxonomists for standard genome sequencing and annotation.</title>
        <authorList>
            <consortium name="The Broad Institute Genomics Platform"/>
            <consortium name="The Broad Institute Genome Sequencing Center for Infectious Disease"/>
            <person name="Wu L."/>
            <person name="Ma J."/>
        </authorList>
    </citation>
    <scope>NUCLEOTIDE SEQUENCE [LARGE SCALE GENOMIC DNA]</scope>
    <source>
        <strain evidence="2">JCM 6923</strain>
    </source>
</reference>
<proteinExistence type="predicted"/>
<dbReference type="Gene3D" id="3.30.470.20">
    <property type="entry name" value="ATP-grasp fold, B domain"/>
    <property type="match status" value="1"/>
</dbReference>
<organism evidence="1 2">
    <name type="scientific">Streptomyces graminearus</name>
    <dbReference type="NCBI Taxonomy" id="284030"/>
    <lineage>
        <taxon>Bacteria</taxon>
        <taxon>Bacillati</taxon>
        <taxon>Actinomycetota</taxon>
        <taxon>Actinomycetes</taxon>
        <taxon>Kitasatosporales</taxon>
        <taxon>Streptomycetaceae</taxon>
        <taxon>Streptomyces</taxon>
    </lineage>
</organism>
<protein>
    <submittedName>
        <fullName evidence="1">Uncharacterized protein</fullName>
    </submittedName>
</protein>
<name>A0ABP5Y7N9_9ACTN</name>
<evidence type="ECO:0000313" key="2">
    <source>
        <dbReference type="Proteomes" id="UP001501721"/>
    </source>
</evidence>